<organism evidence="3 4">
    <name type="scientific">Virgibacillus byunsanensis</name>
    <dbReference type="NCBI Taxonomy" id="570945"/>
    <lineage>
        <taxon>Bacteria</taxon>
        <taxon>Bacillati</taxon>
        <taxon>Bacillota</taxon>
        <taxon>Bacilli</taxon>
        <taxon>Bacillales</taxon>
        <taxon>Bacillaceae</taxon>
        <taxon>Virgibacillus</taxon>
    </lineage>
</organism>
<dbReference type="CDD" id="cd06223">
    <property type="entry name" value="PRTases_typeI"/>
    <property type="match status" value="1"/>
</dbReference>
<evidence type="ECO:0000313" key="3">
    <source>
        <dbReference type="EMBL" id="MFD1038888.1"/>
    </source>
</evidence>
<dbReference type="InterPro" id="IPR051910">
    <property type="entry name" value="ComF/GntX_DNA_util-trans"/>
</dbReference>
<comment type="similarity">
    <text evidence="1">Belongs to the ComF/GntX family.</text>
</comment>
<accession>A0ABW3LKG8</accession>
<evidence type="ECO:0000259" key="2">
    <source>
        <dbReference type="Pfam" id="PF00156"/>
    </source>
</evidence>
<keyword evidence="4" id="KW-1185">Reference proteome</keyword>
<dbReference type="InterPro" id="IPR029057">
    <property type="entry name" value="PRTase-like"/>
</dbReference>
<protein>
    <submittedName>
        <fullName evidence="3">ComF family protein</fullName>
    </submittedName>
</protein>
<dbReference type="PANTHER" id="PTHR47505">
    <property type="entry name" value="DNA UTILIZATION PROTEIN YHGH"/>
    <property type="match status" value="1"/>
</dbReference>
<evidence type="ECO:0000256" key="1">
    <source>
        <dbReference type="ARBA" id="ARBA00008007"/>
    </source>
</evidence>
<proteinExistence type="inferred from homology"/>
<comment type="caution">
    <text evidence="3">The sequence shown here is derived from an EMBL/GenBank/DDBJ whole genome shotgun (WGS) entry which is preliminary data.</text>
</comment>
<dbReference type="Gene3D" id="3.40.50.2020">
    <property type="match status" value="1"/>
</dbReference>
<gene>
    <name evidence="3" type="ORF">ACFQ3N_10875</name>
</gene>
<dbReference type="EMBL" id="JBHTKJ010000026">
    <property type="protein sequence ID" value="MFD1038888.1"/>
    <property type="molecule type" value="Genomic_DNA"/>
</dbReference>
<dbReference type="Pfam" id="PF00156">
    <property type="entry name" value="Pribosyltran"/>
    <property type="match status" value="1"/>
</dbReference>
<evidence type="ECO:0000313" key="4">
    <source>
        <dbReference type="Proteomes" id="UP001597040"/>
    </source>
</evidence>
<dbReference type="PANTHER" id="PTHR47505:SF1">
    <property type="entry name" value="DNA UTILIZATION PROTEIN YHGH"/>
    <property type="match status" value="1"/>
</dbReference>
<dbReference type="RefSeq" id="WP_390362283.1">
    <property type="nucleotide sequence ID" value="NZ_JBHTKJ010000026.1"/>
</dbReference>
<dbReference type="Proteomes" id="UP001597040">
    <property type="component" value="Unassembled WGS sequence"/>
</dbReference>
<dbReference type="InterPro" id="IPR000836">
    <property type="entry name" value="PRTase_dom"/>
</dbReference>
<name>A0ABW3LKG8_9BACI</name>
<dbReference type="SUPFAM" id="SSF53271">
    <property type="entry name" value="PRTase-like"/>
    <property type="match status" value="1"/>
</dbReference>
<feature type="domain" description="Phosphoribosyltransferase" evidence="2">
    <location>
        <begin position="164"/>
        <end position="226"/>
    </location>
</feature>
<sequence length="227" mass="26376">MCCLWCDEAIIPEINWSNIILLPKPKTLCDDCKSKLKILHGNRCKKCSRSSEEVICKDCSRWEGQTAQTDPLQFNYSIFSYNQQMQDIITKWKYRGDYCLGNIFKDKFVQGFKDTFSFLSKDIRIVPIPLSTERLKERGFNQAQMLAGFLPYKQKDVLKRIHGEKQSKKTRQERLITSNPFIITERLNKPVVLVDDIYTTGTTIRHAAVLLKEQGCTEVYAYTLIRG</sequence>
<reference evidence="4" key="1">
    <citation type="journal article" date="2019" name="Int. J. Syst. Evol. Microbiol.">
        <title>The Global Catalogue of Microorganisms (GCM) 10K type strain sequencing project: providing services to taxonomists for standard genome sequencing and annotation.</title>
        <authorList>
            <consortium name="The Broad Institute Genomics Platform"/>
            <consortium name="The Broad Institute Genome Sequencing Center for Infectious Disease"/>
            <person name="Wu L."/>
            <person name="Ma J."/>
        </authorList>
    </citation>
    <scope>NUCLEOTIDE SEQUENCE [LARGE SCALE GENOMIC DNA]</scope>
    <source>
        <strain evidence="4">CCUG 56754</strain>
    </source>
</reference>